<dbReference type="InterPro" id="IPR006059">
    <property type="entry name" value="SBP"/>
</dbReference>
<comment type="caution">
    <text evidence="1">The sequence shown here is derived from an EMBL/GenBank/DDBJ whole genome shotgun (WGS) entry which is preliminary data.</text>
</comment>
<dbReference type="PANTHER" id="PTHR43649">
    <property type="entry name" value="ARABINOSE-BINDING PROTEIN-RELATED"/>
    <property type="match status" value="1"/>
</dbReference>
<reference evidence="1 2" key="1">
    <citation type="journal article" date="2019" name="Int. J. Syst. Evol. Microbiol.">
        <title>The Global Catalogue of Microorganisms (GCM) 10K type strain sequencing project: providing services to taxonomists for standard genome sequencing and annotation.</title>
        <authorList>
            <consortium name="The Broad Institute Genomics Platform"/>
            <consortium name="The Broad Institute Genome Sequencing Center for Infectious Disease"/>
            <person name="Wu L."/>
            <person name="Ma J."/>
        </authorList>
    </citation>
    <scope>NUCLEOTIDE SEQUENCE [LARGE SCALE GENOMIC DNA]</scope>
    <source>
        <strain evidence="1 2">CGMCC 1.10390</strain>
    </source>
</reference>
<dbReference type="PROSITE" id="PS51318">
    <property type="entry name" value="TAT"/>
    <property type="match status" value="1"/>
</dbReference>
<dbReference type="InterPro" id="IPR006311">
    <property type="entry name" value="TAT_signal"/>
</dbReference>
<dbReference type="AlphaFoldDB" id="A0ABD6DHR4"/>
<sequence>MTGHDSDSGVSRRTVLKTTGAAGAAGMAGLSGCLSGLTGGGEPEPLELLHAWSGGDGAAAIEALFEGFQEQHPDIELTSEGIEGAATQNLGQVINEAIRNDEPPSTWQNWPGQALTPFVEADALGDITDSVWSENEMESAYREGPKEQAKGGTDNYVSVPINIHRINNLFYNTSVVEEAGVDPTSLSSPSDVVDACATIASETDAVPFAHQTNGLWSTAQLWATVLLADSGHGAYQSFYEGNPDREAVVSALEIVADLSEYYPDDASSIAFTDANNMVMNGEAAFIHQGDWAAGAYRNTDGFEYGEHWSYVPFPGSEHSYQLNMDAFPYPSDNPTPDETQTFLQYCGSKDAQIRFNRAKGSIPPRGDVDPSEFPQFQQDQIEDFGSVDHQPPSIHHGLALPPATKTSVDEAIGAFIGNYDVETAADELVSAVQ</sequence>
<dbReference type="RefSeq" id="WP_256398827.1">
    <property type="nucleotide sequence ID" value="NZ_JANHJR010000001.1"/>
</dbReference>
<accession>A0ABD6DHR4</accession>
<dbReference type="SUPFAM" id="SSF53850">
    <property type="entry name" value="Periplasmic binding protein-like II"/>
    <property type="match status" value="1"/>
</dbReference>
<proteinExistence type="predicted"/>
<protein>
    <submittedName>
        <fullName evidence="1">ABC transporter substrate-binding protein</fullName>
    </submittedName>
</protein>
<gene>
    <name evidence="1" type="ORF">ACFSBL_08190</name>
</gene>
<keyword evidence="2" id="KW-1185">Reference proteome</keyword>
<evidence type="ECO:0000313" key="1">
    <source>
        <dbReference type="EMBL" id="MFD1645658.1"/>
    </source>
</evidence>
<dbReference type="Pfam" id="PF13416">
    <property type="entry name" value="SBP_bac_8"/>
    <property type="match status" value="1"/>
</dbReference>
<dbReference type="InterPro" id="IPR050490">
    <property type="entry name" value="Bact_solute-bd_prot1"/>
</dbReference>
<name>A0ABD6DHR4_9EURY</name>
<dbReference type="Proteomes" id="UP001597034">
    <property type="component" value="Unassembled WGS sequence"/>
</dbReference>
<organism evidence="1 2">
    <name type="scientific">Haloarchaeobius litoreus</name>
    <dbReference type="NCBI Taxonomy" id="755306"/>
    <lineage>
        <taxon>Archaea</taxon>
        <taxon>Methanobacteriati</taxon>
        <taxon>Methanobacteriota</taxon>
        <taxon>Stenosarchaea group</taxon>
        <taxon>Halobacteria</taxon>
        <taxon>Halobacteriales</taxon>
        <taxon>Halorubellaceae</taxon>
        <taxon>Haloarchaeobius</taxon>
    </lineage>
</organism>
<dbReference type="Gene3D" id="3.40.190.10">
    <property type="entry name" value="Periplasmic binding protein-like II"/>
    <property type="match status" value="2"/>
</dbReference>
<evidence type="ECO:0000313" key="2">
    <source>
        <dbReference type="Proteomes" id="UP001597034"/>
    </source>
</evidence>
<dbReference type="EMBL" id="JBHUDO010000002">
    <property type="protein sequence ID" value="MFD1645658.1"/>
    <property type="molecule type" value="Genomic_DNA"/>
</dbReference>